<evidence type="ECO:0008006" key="3">
    <source>
        <dbReference type="Google" id="ProtNLM"/>
    </source>
</evidence>
<evidence type="ECO:0000313" key="1">
    <source>
        <dbReference type="EMBL" id="MBB4934242.1"/>
    </source>
</evidence>
<organism evidence="1 2">
    <name type="scientific">Lipingzhangella halophila</name>
    <dbReference type="NCBI Taxonomy" id="1783352"/>
    <lineage>
        <taxon>Bacteria</taxon>
        <taxon>Bacillati</taxon>
        <taxon>Actinomycetota</taxon>
        <taxon>Actinomycetes</taxon>
        <taxon>Streptosporangiales</taxon>
        <taxon>Nocardiopsidaceae</taxon>
        <taxon>Lipingzhangella</taxon>
    </lineage>
</organism>
<accession>A0A7W7W4J8</accession>
<proteinExistence type="predicted"/>
<gene>
    <name evidence="1" type="ORF">F4561_005062</name>
</gene>
<reference evidence="1 2" key="1">
    <citation type="submission" date="2020-08" db="EMBL/GenBank/DDBJ databases">
        <title>Sequencing the genomes of 1000 actinobacteria strains.</title>
        <authorList>
            <person name="Klenk H.-P."/>
        </authorList>
    </citation>
    <scope>NUCLEOTIDE SEQUENCE [LARGE SCALE GENOMIC DNA]</scope>
    <source>
        <strain evidence="1 2">DSM 102030</strain>
    </source>
</reference>
<keyword evidence="2" id="KW-1185">Reference proteome</keyword>
<protein>
    <recommendedName>
        <fullName evidence="3">WD40 repeat protein</fullName>
    </recommendedName>
</protein>
<dbReference type="PROSITE" id="PS51257">
    <property type="entry name" value="PROKAR_LIPOPROTEIN"/>
    <property type="match status" value="1"/>
</dbReference>
<evidence type="ECO:0000313" key="2">
    <source>
        <dbReference type="Proteomes" id="UP000523007"/>
    </source>
</evidence>
<name>A0A7W7W4J8_9ACTN</name>
<comment type="caution">
    <text evidence="1">The sequence shown here is derived from an EMBL/GenBank/DDBJ whole genome shotgun (WGS) entry which is preliminary data.</text>
</comment>
<sequence>MHRMGPLPGVVAGLLVLATGCGALGENGGNAGAAADGEVATELSGLALLHRGYGGGDPEQDQALVFHDPETGGETAAVELPEGAVDPMAPELPAHSLFSADWHYFAHASPDSGAMELAALAEDGSAYEAAATLEPPEDQTWGDPRISGDRLWFTAESTGEGQEGTRVLSVALDETEGTPNQEGALPLDANGQPSDWAVDPDDELYIREQQQTTQVGGGNGDLVVRESGDNVMNATLTTNGEQWQDLGASPAWGGDSIVVGPVDANGEVAEERAGAHLVALDENRQGFESTELLGGGDAPVLQHAPAPNRDALLLQSTSAWHRVDIGDDGGAGQAEELFPSPRDTSMAGYPLVVRWSEPEG</sequence>
<dbReference type="EMBL" id="JACHJT010000001">
    <property type="protein sequence ID" value="MBB4934242.1"/>
    <property type="molecule type" value="Genomic_DNA"/>
</dbReference>
<dbReference type="Proteomes" id="UP000523007">
    <property type="component" value="Unassembled WGS sequence"/>
</dbReference>
<dbReference type="AlphaFoldDB" id="A0A7W7W4J8"/>